<evidence type="ECO:0000313" key="9">
    <source>
        <dbReference type="Proteomes" id="UP000317429"/>
    </source>
</evidence>
<evidence type="ECO:0000256" key="1">
    <source>
        <dbReference type="SAM" id="Coils"/>
    </source>
</evidence>
<feature type="coiled-coil region" evidence="1">
    <location>
        <begin position="3"/>
        <end position="58"/>
    </location>
</feature>
<dbReference type="InterPro" id="IPR039552">
    <property type="entry name" value="IS66_C"/>
</dbReference>
<evidence type="ECO:0000259" key="6">
    <source>
        <dbReference type="Pfam" id="PF13817"/>
    </source>
</evidence>
<dbReference type="OrthoDB" id="227350at2"/>
<feature type="domain" description="Transposase IS66 zinc-finger binding" evidence="4">
    <location>
        <begin position="123"/>
        <end position="166"/>
    </location>
</feature>
<sequence length="557" mass="63536">MNVAQLQQENQRLKERLAQLEATAEQFTDQLAQKQRLVASLEHQIKLLLERIRGSRQERIDPDQLLLFSLDELREIAAQLEQPPGDLIEEGPPGRRRKSPGRVGKLPDHLQREVVRHELPEAERACPGCGAQREEIGVESSEQLELVPARLKVVQHDRVKYACRGCQEHVAIADKPPQPIEKGLPGPGLCAHTVLSKFGDHVPLYRQEDIHARLGKTIRRSTLCGWQAALAQLALPLVMRMKHLVLQSQVIHTDDTSIKMLEPGRGVTRTCKFWPYLGDWLHPYAVYDFTTSRERDGPRKFLQGFQGYLQADAYSGYDCIYAGQQVQEVACWVHARRYWHQAQDNDPVRANTALSFIARLSQVEKQLRGACPEKNPQGERDFDAVAAGRRAHATPILDQFKAWLDRESEDQRVLPKSPIRAAFTYTQNQWEALCRYTEQGYLAYDNNTAERLVKLPAIGRKNFLFVGSENGGRGAAAMYSLVSSAKANGVEPFAWLRELFTQLPYRRESEAFAQTRRGQPVTSDGLDDLLPDHWLAANPKHVWKIDEVRRKERKRYE</sequence>
<dbReference type="Pfam" id="PF13005">
    <property type="entry name" value="zf-IS66"/>
    <property type="match status" value="1"/>
</dbReference>
<dbReference type="RefSeq" id="WP_145284991.1">
    <property type="nucleotide sequence ID" value="NZ_CP036291.1"/>
</dbReference>
<evidence type="ECO:0000313" key="8">
    <source>
        <dbReference type="EMBL" id="QDU89501.1"/>
    </source>
</evidence>
<dbReference type="InterPro" id="IPR004291">
    <property type="entry name" value="Transposase_IS66_central"/>
</dbReference>
<dbReference type="PANTHER" id="PTHR33678">
    <property type="entry name" value="BLL1576 PROTEIN"/>
    <property type="match status" value="1"/>
</dbReference>
<protein>
    <submittedName>
        <fullName evidence="7">Transposase IS66 family protein</fullName>
    </submittedName>
</protein>
<dbReference type="AlphaFoldDB" id="A0A518DCB6"/>
<dbReference type="NCBIfam" id="NF033517">
    <property type="entry name" value="transpos_IS66"/>
    <property type="match status" value="1"/>
</dbReference>
<dbReference type="InterPro" id="IPR052344">
    <property type="entry name" value="Transposase-related"/>
</dbReference>
<accession>A0A518DCB6</accession>
<dbReference type="Proteomes" id="UP000317429">
    <property type="component" value="Chromosome"/>
</dbReference>
<dbReference type="InterPro" id="IPR024463">
    <property type="entry name" value="Transposase_TnpC_homeodom"/>
</dbReference>
<dbReference type="KEGG" id="pnd:Pla175_25010"/>
<evidence type="ECO:0000313" key="7">
    <source>
        <dbReference type="EMBL" id="QDU89115.1"/>
    </source>
</evidence>
<dbReference type="Pfam" id="PF13817">
    <property type="entry name" value="DDE_Tnp_IS66_C"/>
    <property type="match status" value="1"/>
</dbReference>
<evidence type="ECO:0000259" key="4">
    <source>
        <dbReference type="Pfam" id="PF13005"/>
    </source>
</evidence>
<name>A0A518DCB6_9BACT</name>
<feature type="domain" description="Transposase IS66 C-terminal" evidence="6">
    <location>
        <begin position="480"/>
        <end position="510"/>
    </location>
</feature>
<evidence type="ECO:0000259" key="3">
    <source>
        <dbReference type="Pfam" id="PF03050"/>
    </source>
</evidence>
<dbReference type="EMBL" id="CP036291">
    <property type="protein sequence ID" value="QDU89501.1"/>
    <property type="molecule type" value="Genomic_DNA"/>
</dbReference>
<organism evidence="7 9">
    <name type="scientific">Pirellulimonas nuda</name>
    <dbReference type="NCBI Taxonomy" id="2528009"/>
    <lineage>
        <taxon>Bacteria</taxon>
        <taxon>Pseudomonadati</taxon>
        <taxon>Planctomycetota</taxon>
        <taxon>Planctomycetia</taxon>
        <taxon>Pirellulales</taxon>
        <taxon>Lacipirellulaceae</taxon>
        <taxon>Pirellulimonas</taxon>
    </lineage>
</organism>
<keyword evidence="1" id="KW-0175">Coiled coil</keyword>
<reference evidence="7 9" key="1">
    <citation type="submission" date="2019-02" db="EMBL/GenBank/DDBJ databases">
        <title>Deep-cultivation of Planctomycetes and their phenomic and genomic characterization uncovers novel biology.</title>
        <authorList>
            <person name="Wiegand S."/>
            <person name="Jogler M."/>
            <person name="Boedeker C."/>
            <person name="Pinto D."/>
            <person name="Vollmers J."/>
            <person name="Rivas-Marin E."/>
            <person name="Kohn T."/>
            <person name="Peeters S.H."/>
            <person name="Heuer A."/>
            <person name="Rast P."/>
            <person name="Oberbeckmann S."/>
            <person name="Bunk B."/>
            <person name="Jeske O."/>
            <person name="Meyerdierks A."/>
            <person name="Storesund J.E."/>
            <person name="Kallscheuer N."/>
            <person name="Luecker S."/>
            <person name="Lage O.M."/>
            <person name="Pohl T."/>
            <person name="Merkel B.J."/>
            <person name="Hornburger P."/>
            <person name="Mueller R.-W."/>
            <person name="Bruemmer F."/>
            <person name="Labrenz M."/>
            <person name="Spormann A.M."/>
            <person name="Op den Camp H."/>
            <person name="Overmann J."/>
            <person name="Amann R."/>
            <person name="Jetten M.S.M."/>
            <person name="Mascher T."/>
            <person name="Medema M.H."/>
            <person name="Devos D.P."/>
            <person name="Kaster A.-K."/>
            <person name="Ovreas L."/>
            <person name="Rohde M."/>
            <person name="Galperin M.Y."/>
            <person name="Jogler C."/>
        </authorList>
    </citation>
    <scope>NUCLEOTIDE SEQUENCE [LARGE SCALE GENOMIC DNA]</scope>
    <source>
        <strain evidence="7 9">Pla175</strain>
    </source>
</reference>
<dbReference type="PANTHER" id="PTHR33678:SF1">
    <property type="entry name" value="BLL1576 PROTEIN"/>
    <property type="match status" value="1"/>
</dbReference>
<feature type="domain" description="Transposase TnpC homeodomain" evidence="5">
    <location>
        <begin position="41"/>
        <end position="115"/>
    </location>
</feature>
<dbReference type="Pfam" id="PF03050">
    <property type="entry name" value="DDE_Tnp_IS66"/>
    <property type="match status" value="1"/>
</dbReference>
<dbReference type="Pfam" id="PF13007">
    <property type="entry name" value="LZ_Tnp_IS66"/>
    <property type="match status" value="1"/>
</dbReference>
<feature type="region of interest" description="Disordered" evidence="2">
    <location>
        <begin position="81"/>
        <end position="107"/>
    </location>
</feature>
<evidence type="ECO:0000259" key="5">
    <source>
        <dbReference type="Pfam" id="PF13007"/>
    </source>
</evidence>
<feature type="domain" description="Transposase IS66 central" evidence="3">
    <location>
        <begin position="182"/>
        <end position="473"/>
    </location>
</feature>
<keyword evidence="9" id="KW-1185">Reference proteome</keyword>
<dbReference type="EMBL" id="CP036291">
    <property type="protein sequence ID" value="QDU89115.1"/>
    <property type="molecule type" value="Genomic_DNA"/>
</dbReference>
<dbReference type="InterPro" id="IPR024474">
    <property type="entry name" value="Znf_dom_IS66"/>
</dbReference>
<proteinExistence type="predicted"/>
<gene>
    <name evidence="7" type="ORF">Pla175_25010</name>
    <name evidence="8" type="ORF">Pla175_28930</name>
</gene>
<dbReference type="KEGG" id="pnd:Pla175_28930"/>
<evidence type="ECO:0000256" key="2">
    <source>
        <dbReference type="SAM" id="MobiDB-lite"/>
    </source>
</evidence>